<keyword evidence="1" id="KW-0547">Nucleotide-binding</keyword>
<dbReference type="InterPro" id="IPR001650">
    <property type="entry name" value="Helicase_C-like"/>
</dbReference>
<evidence type="ECO:0008006" key="9">
    <source>
        <dbReference type="Google" id="ProtNLM"/>
    </source>
</evidence>
<evidence type="ECO:0000313" key="7">
    <source>
        <dbReference type="EMBL" id="RUT08306.1"/>
    </source>
</evidence>
<dbReference type="NCBIfam" id="NF041063">
    <property type="entry name" value="DpdF"/>
    <property type="match status" value="1"/>
</dbReference>
<dbReference type="PANTHER" id="PTHR13710">
    <property type="entry name" value="DNA HELICASE RECQ FAMILY MEMBER"/>
    <property type="match status" value="1"/>
</dbReference>
<dbReference type="Pfam" id="PF00271">
    <property type="entry name" value="Helicase_C"/>
    <property type="match status" value="1"/>
</dbReference>
<dbReference type="GO" id="GO:0005737">
    <property type="term" value="C:cytoplasm"/>
    <property type="evidence" value="ECO:0007669"/>
    <property type="project" value="TreeGrafter"/>
</dbReference>
<accession>A0A433VQB6</accession>
<organism evidence="7 8">
    <name type="scientific">Dulcicalothrix desertica PCC 7102</name>
    <dbReference type="NCBI Taxonomy" id="232991"/>
    <lineage>
        <taxon>Bacteria</taxon>
        <taxon>Bacillati</taxon>
        <taxon>Cyanobacteriota</taxon>
        <taxon>Cyanophyceae</taxon>
        <taxon>Nostocales</taxon>
        <taxon>Calotrichaceae</taxon>
        <taxon>Dulcicalothrix</taxon>
    </lineage>
</organism>
<dbReference type="GO" id="GO:0005694">
    <property type="term" value="C:chromosome"/>
    <property type="evidence" value="ECO:0007669"/>
    <property type="project" value="TreeGrafter"/>
</dbReference>
<dbReference type="Pfam" id="PF00270">
    <property type="entry name" value="DEAD"/>
    <property type="match status" value="1"/>
</dbReference>
<dbReference type="InterPro" id="IPR011545">
    <property type="entry name" value="DEAD/DEAH_box_helicase_dom"/>
</dbReference>
<keyword evidence="8" id="KW-1185">Reference proteome</keyword>
<dbReference type="PROSITE" id="PS51192">
    <property type="entry name" value="HELICASE_ATP_BIND_1"/>
    <property type="match status" value="1"/>
</dbReference>
<dbReference type="SMART" id="SM00490">
    <property type="entry name" value="HELICc"/>
    <property type="match status" value="1"/>
</dbReference>
<evidence type="ECO:0000259" key="5">
    <source>
        <dbReference type="PROSITE" id="PS51192"/>
    </source>
</evidence>
<dbReference type="Proteomes" id="UP000271624">
    <property type="component" value="Unassembled WGS sequence"/>
</dbReference>
<evidence type="ECO:0000259" key="6">
    <source>
        <dbReference type="PROSITE" id="PS51194"/>
    </source>
</evidence>
<dbReference type="PANTHER" id="PTHR13710:SF153">
    <property type="entry name" value="RECQ-LIKE DNA HELICASE BLM"/>
    <property type="match status" value="1"/>
</dbReference>
<evidence type="ECO:0000256" key="4">
    <source>
        <dbReference type="ARBA" id="ARBA00023235"/>
    </source>
</evidence>
<comment type="caution">
    <text evidence="7">The sequence shown here is derived from an EMBL/GenBank/DDBJ whole genome shotgun (WGS) entry which is preliminary data.</text>
</comment>
<dbReference type="OrthoDB" id="9763310at2"/>
<proteinExistence type="predicted"/>
<keyword evidence="4" id="KW-0413">Isomerase</keyword>
<reference evidence="7" key="2">
    <citation type="journal article" date="2019" name="Genome Biol. Evol.">
        <title>Day and night: Metabolic profiles and evolutionary relationships of six axenic non-marine cyanobacteria.</title>
        <authorList>
            <person name="Will S.E."/>
            <person name="Henke P."/>
            <person name="Boedeker C."/>
            <person name="Huang S."/>
            <person name="Brinkmann H."/>
            <person name="Rohde M."/>
            <person name="Jarek M."/>
            <person name="Friedl T."/>
            <person name="Seufert S."/>
            <person name="Schumacher M."/>
            <person name="Overmann J."/>
            <person name="Neumann-Schaal M."/>
            <person name="Petersen J."/>
        </authorList>
    </citation>
    <scope>NUCLEOTIDE SEQUENCE [LARGE SCALE GENOMIC DNA]</scope>
    <source>
        <strain evidence="7">PCC 7102</strain>
    </source>
</reference>
<dbReference type="Gene3D" id="3.40.50.300">
    <property type="entry name" value="P-loop containing nucleotide triphosphate hydrolases"/>
    <property type="match status" value="2"/>
</dbReference>
<evidence type="ECO:0000313" key="8">
    <source>
        <dbReference type="Proteomes" id="UP000271624"/>
    </source>
</evidence>
<dbReference type="GO" id="GO:0043138">
    <property type="term" value="F:3'-5' DNA helicase activity"/>
    <property type="evidence" value="ECO:0007669"/>
    <property type="project" value="TreeGrafter"/>
</dbReference>
<protein>
    <recommendedName>
        <fullName evidence="9">ATP-dependent DNA helicase RecQ</fullName>
    </recommendedName>
</protein>
<reference evidence="7" key="1">
    <citation type="submission" date="2018-12" db="EMBL/GenBank/DDBJ databases">
        <authorList>
            <person name="Will S."/>
            <person name="Neumann-Schaal M."/>
            <person name="Henke P."/>
        </authorList>
    </citation>
    <scope>NUCLEOTIDE SEQUENCE</scope>
    <source>
        <strain evidence="7">PCC 7102</strain>
    </source>
</reference>
<sequence length="845" mass="97517">MTDSFAELQEILETGNVPEDTRHITEPCHRRLLDALLDNAVSSGDIASLVRHVLRREDEKQGGSSATVINVSRKPRFPKREVWEKSSISIYNGDDKEYYTISARPWEPEWLDIVNKPPDKAVFKEELRRNYDYVAGDPFLKLMGLDNYRSVGQRSAIHSILTAPVDATLIINLPTGSGKSLCAQLPALLNSQHRGVSIVVVPTTALAIDQEKGLKSIIKHDTAYYSDDSQEGKERREAIRTRIREGTQRIIFTSPESLMDSLAPALYEAAKQGTLKYFIIDEAHMVEQWGDDFRPAFQEIPGLRKDLLRLGSFTTLLLTATLTESCLETLESLFGKDLKVISAVQLRPEPSYWFNECRNEEVREERLIEAVYNLPRPLIIYGTKVEDVKKWKKQLEKAGFKRCDLMTGKSTSKQRLELIEKWRDRKIDIVVATSAFGLGIDQADVRAVIHVCVPETIDRFYQEVGRGGRDGKASISLTLYTENDIKTARGINEKSAITIERGKERWQTMFDRKKSIGDGRYRVPVNTPPSLRPEDIDMDSKQNTAWNIRTLTLMSRAKLIEIDFEEPPLKKDFEFESEAAYEKAWEHYRNQRVIRIRNELHLDKSTWESEVEPIRKQRQSNSYKNIELMIEALNAKRCISEIFQEAYTIFLRNVGEAKNRVKVFRSCGGCHVCRNNAIEPFSGIMPEPGVIWQKPNQQWGEELEGLLWGEKLLLIFYDSLEEKNIKRQFNRVFKWFLEQGIKNVIILKEYQENLMKEVSRIPNALIFLWESYQPIKMPSEPTLIFHPPGKRLPFNYLSQKSMPQAPRIILLPTDTPDPNRTDRKLIDIFPGRYFKFELFCMEIGI</sequence>
<keyword evidence="3" id="KW-0238">DNA-binding</keyword>
<feature type="domain" description="Helicase ATP-binding" evidence="5">
    <location>
        <begin position="160"/>
        <end position="340"/>
    </location>
</feature>
<dbReference type="RefSeq" id="WP_127080128.1">
    <property type="nucleotide sequence ID" value="NZ_RSCL01000003.1"/>
</dbReference>
<dbReference type="EMBL" id="RSCL01000003">
    <property type="protein sequence ID" value="RUT08306.1"/>
    <property type="molecule type" value="Genomic_DNA"/>
</dbReference>
<dbReference type="GO" id="GO:0003677">
    <property type="term" value="F:DNA binding"/>
    <property type="evidence" value="ECO:0007669"/>
    <property type="project" value="UniProtKB-KW"/>
</dbReference>
<feature type="domain" description="Helicase C-terminal" evidence="6">
    <location>
        <begin position="366"/>
        <end position="517"/>
    </location>
</feature>
<dbReference type="SMART" id="SM00487">
    <property type="entry name" value="DEXDc"/>
    <property type="match status" value="1"/>
</dbReference>
<dbReference type="GO" id="GO:0000724">
    <property type="term" value="P:double-strand break repair via homologous recombination"/>
    <property type="evidence" value="ECO:0007669"/>
    <property type="project" value="TreeGrafter"/>
</dbReference>
<dbReference type="PROSITE" id="PS51194">
    <property type="entry name" value="HELICASE_CTER"/>
    <property type="match status" value="1"/>
</dbReference>
<dbReference type="SUPFAM" id="SSF52540">
    <property type="entry name" value="P-loop containing nucleoside triphosphate hydrolases"/>
    <property type="match status" value="1"/>
</dbReference>
<dbReference type="InterPro" id="IPR014001">
    <property type="entry name" value="Helicase_ATP-bd"/>
</dbReference>
<dbReference type="GO" id="GO:0005524">
    <property type="term" value="F:ATP binding"/>
    <property type="evidence" value="ECO:0007669"/>
    <property type="project" value="UniProtKB-KW"/>
</dbReference>
<dbReference type="InterPro" id="IPR027417">
    <property type="entry name" value="P-loop_NTPase"/>
</dbReference>
<evidence type="ECO:0000256" key="1">
    <source>
        <dbReference type="ARBA" id="ARBA00022741"/>
    </source>
</evidence>
<evidence type="ECO:0000256" key="3">
    <source>
        <dbReference type="ARBA" id="ARBA00023125"/>
    </source>
</evidence>
<dbReference type="GO" id="GO:0009378">
    <property type="term" value="F:four-way junction helicase activity"/>
    <property type="evidence" value="ECO:0007669"/>
    <property type="project" value="TreeGrafter"/>
</dbReference>
<evidence type="ECO:0000256" key="2">
    <source>
        <dbReference type="ARBA" id="ARBA00022840"/>
    </source>
</evidence>
<name>A0A433VQB6_9CYAN</name>
<dbReference type="AlphaFoldDB" id="A0A433VQB6"/>
<gene>
    <name evidence="7" type="ORF">DSM106972_014740</name>
</gene>
<keyword evidence="2" id="KW-0067">ATP-binding</keyword>